<dbReference type="PANTHER" id="PTHR15135:SF7">
    <property type="entry name" value="STAC-LIKE, ISOFORM J"/>
    <property type="match status" value="1"/>
</dbReference>
<evidence type="ECO:0000256" key="5">
    <source>
        <dbReference type="ARBA" id="ARBA00022490"/>
    </source>
</evidence>
<evidence type="ECO:0000313" key="12">
    <source>
        <dbReference type="EMBL" id="CAD7262089.1"/>
    </source>
</evidence>
<dbReference type="GO" id="GO:1903078">
    <property type="term" value="P:positive regulation of protein localization to plasma membrane"/>
    <property type="evidence" value="ECO:0007669"/>
    <property type="project" value="TreeGrafter"/>
</dbReference>
<evidence type="ECO:0000256" key="8">
    <source>
        <dbReference type="ARBA" id="ARBA00023136"/>
    </source>
</evidence>
<accession>A0A7R9AX78</accession>
<evidence type="ECO:0000256" key="6">
    <source>
        <dbReference type="ARBA" id="ARBA00022737"/>
    </source>
</evidence>
<dbReference type="Gene3D" id="2.30.30.40">
    <property type="entry name" value="SH3 Domains"/>
    <property type="match status" value="1"/>
</dbReference>
<protein>
    <recommendedName>
        <fullName evidence="11">SH3 domain-containing protein</fullName>
    </recommendedName>
</protein>
<feature type="region of interest" description="Disordered" evidence="10">
    <location>
        <begin position="52"/>
        <end position="73"/>
    </location>
</feature>
<dbReference type="InterPro" id="IPR039688">
    <property type="entry name" value="STAC1/2/3"/>
</dbReference>
<dbReference type="Pfam" id="PF26085">
    <property type="entry name" value="SH3_20"/>
    <property type="match status" value="1"/>
</dbReference>
<keyword evidence="6" id="KW-0677">Repeat</keyword>
<dbReference type="AlphaFoldDB" id="A0A7R9AX78"/>
<evidence type="ECO:0000256" key="4">
    <source>
        <dbReference type="ARBA" id="ARBA00022475"/>
    </source>
</evidence>
<name>A0A7R9AX78_TIMSH</name>
<dbReference type="GO" id="GO:0005737">
    <property type="term" value="C:cytoplasm"/>
    <property type="evidence" value="ECO:0007669"/>
    <property type="project" value="UniProtKB-SubCell"/>
</dbReference>
<dbReference type="FunFam" id="2.30.30.40:FF:000221">
    <property type="entry name" value="SH3 and cysteine-rich domain-containing protein 2"/>
    <property type="match status" value="1"/>
</dbReference>
<evidence type="ECO:0000256" key="7">
    <source>
        <dbReference type="ARBA" id="ARBA00022771"/>
    </source>
</evidence>
<keyword evidence="7" id="KW-0479">Metal-binding</keyword>
<evidence type="ECO:0000259" key="11">
    <source>
        <dbReference type="PROSITE" id="PS50002"/>
    </source>
</evidence>
<dbReference type="PROSITE" id="PS50002">
    <property type="entry name" value="SH3"/>
    <property type="match status" value="1"/>
</dbReference>
<dbReference type="GO" id="GO:0003009">
    <property type="term" value="P:skeletal muscle contraction"/>
    <property type="evidence" value="ECO:0007669"/>
    <property type="project" value="TreeGrafter"/>
</dbReference>
<dbReference type="InterPro" id="IPR036028">
    <property type="entry name" value="SH3-like_dom_sf"/>
</dbReference>
<evidence type="ECO:0000256" key="10">
    <source>
        <dbReference type="SAM" id="MobiDB-lite"/>
    </source>
</evidence>
<dbReference type="InterPro" id="IPR059031">
    <property type="entry name" value="SH3_20"/>
</dbReference>
<keyword evidence="4" id="KW-1003">Cell membrane</keyword>
<reference evidence="12" key="1">
    <citation type="submission" date="2020-11" db="EMBL/GenBank/DDBJ databases">
        <authorList>
            <person name="Tran Van P."/>
        </authorList>
    </citation>
    <scope>NUCLEOTIDE SEQUENCE</scope>
</reference>
<evidence type="ECO:0000256" key="9">
    <source>
        <dbReference type="PROSITE-ProRule" id="PRU00192"/>
    </source>
</evidence>
<evidence type="ECO:0000256" key="2">
    <source>
        <dbReference type="ARBA" id="ARBA00004496"/>
    </source>
</evidence>
<keyword evidence="5" id="KW-0963">Cytoplasm</keyword>
<comment type="subcellular location">
    <subcellularLocation>
        <location evidence="1">Cell membrane</location>
    </subcellularLocation>
    <subcellularLocation>
        <location evidence="2">Cytoplasm</location>
    </subcellularLocation>
</comment>
<keyword evidence="3 9" id="KW-0728">SH3 domain</keyword>
<dbReference type="SUPFAM" id="SSF50044">
    <property type="entry name" value="SH3-domain"/>
    <property type="match status" value="1"/>
</dbReference>
<gene>
    <name evidence="12" type="ORF">TSIB3V08_LOCUS6207</name>
</gene>
<dbReference type="GO" id="GO:0008270">
    <property type="term" value="F:zinc ion binding"/>
    <property type="evidence" value="ECO:0007669"/>
    <property type="project" value="UniProtKB-KW"/>
</dbReference>
<dbReference type="PANTHER" id="PTHR15135">
    <property type="entry name" value="STAC"/>
    <property type="match status" value="1"/>
</dbReference>
<evidence type="ECO:0000256" key="1">
    <source>
        <dbReference type="ARBA" id="ARBA00004236"/>
    </source>
</evidence>
<proteinExistence type="predicted"/>
<dbReference type="PRINTS" id="PR00452">
    <property type="entry name" value="SH3DOMAIN"/>
</dbReference>
<feature type="domain" description="SH3" evidence="11">
    <location>
        <begin position="78"/>
        <end position="137"/>
    </location>
</feature>
<dbReference type="EMBL" id="OC002600">
    <property type="protein sequence ID" value="CAD7262089.1"/>
    <property type="molecule type" value="Genomic_DNA"/>
</dbReference>
<keyword evidence="8" id="KW-0472">Membrane</keyword>
<evidence type="ECO:0000256" key="3">
    <source>
        <dbReference type="ARBA" id="ARBA00022443"/>
    </source>
</evidence>
<dbReference type="PRINTS" id="PR01887">
    <property type="entry name" value="SPECTRNALPHA"/>
</dbReference>
<dbReference type="GO" id="GO:0005886">
    <property type="term" value="C:plasma membrane"/>
    <property type="evidence" value="ECO:0007669"/>
    <property type="project" value="UniProtKB-SubCell"/>
</dbReference>
<keyword evidence="7" id="KW-0863">Zinc-finger</keyword>
<organism evidence="12">
    <name type="scientific">Timema shepardi</name>
    <name type="common">Walking stick</name>
    <dbReference type="NCBI Taxonomy" id="629360"/>
    <lineage>
        <taxon>Eukaryota</taxon>
        <taxon>Metazoa</taxon>
        <taxon>Ecdysozoa</taxon>
        <taxon>Arthropoda</taxon>
        <taxon>Hexapoda</taxon>
        <taxon>Insecta</taxon>
        <taxon>Pterygota</taxon>
        <taxon>Neoptera</taxon>
        <taxon>Polyneoptera</taxon>
        <taxon>Phasmatodea</taxon>
        <taxon>Timematodea</taxon>
        <taxon>Timematoidea</taxon>
        <taxon>Timematidae</taxon>
        <taxon>Timema</taxon>
    </lineage>
</organism>
<sequence length="494" mass="55022">MKTLRQAVYLFKQHGYVRREKYAILLLCAAPSSPVHNRRLLSARNMRMSSVELPDDNEKSLSSASTSPCPSPKPHRLLPTNLYVVLYNFKSRHPDELDLKAGYKVTVIDTTDPDWWKGKCLGRVGYFPSKYVIKLQPGERPLQVTHNLQVSDGDNGLMLLRDQIVIQVGEDLDGMVMIRSGDSRQGKFTPKVGATPSSVSADIGNTNYGSTNRKDVNVNVLSTNHSTKCDSKTLLTLNNSFRSRLQESRSRRLPFILPISSSKRPLALENTYSSTRNLNNEVEVSNKPFVDSQARPLSILNDSKGETYDNGKTVPTSLHFTSLLNHSPKNNKRRNFPYGQYTETDNANITNNNPTAHVGAFTHRLMVGGAPDENENLHDVNVNQIVCRMHSTRLGAAPPPVYLVVCPGQASQDRSPPSRCGIHEARDRLNAGTSLDHPQVLVMSRFLTNIVIFGSPSPTALPSYHRFNDLSSLSSTPRYWLGLTASDVFLIVRK</sequence>
<dbReference type="SMART" id="SM00326">
    <property type="entry name" value="SH3"/>
    <property type="match status" value="1"/>
</dbReference>
<keyword evidence="7" id="KW-0862">Zinc</keyword>
<dbReference type="InterPro" id="IPR001452">
    <property type="entry name" value="SH3_domain"/>
</dbReference>
<dbReference type="Pfam" id="PF00018">
    <property type="entry name" value="SH3_1"/>
    <property type="match status" value="1"/>
</dbReference>